<protein>
    <submittedName>
        <fullName evidence="2">Uncharacterized protein</fullName>
    </submittedName>
</protein>
<name>A0A8T1YNG2_ARASU</name>
<accession>A0A8T1YNG2</accession>
<comment type="caution">
    <text evidence="2">The sequence shown here is derived from an EMBL/GenBank/DDBJ whole genome shotgun (WGS) entry which is preliminary data.</text>
</comment>
<sequence length="88" mass="9267">MVVGGWLVGQGCLGESPSSPVSIPPPAVINIMWVVCQLGFGPIGLPGSQKCRRPDYSLALSRKAFQTRDRQSGSPKGLAVNTVDKSTL</sequence>
<feature type="region of interest" description="Disordered" evidence="1">
    <location>
        <begin position="67"/>
        <end position="88"/>
    </location>
</feature>
<organism evidence="2 3">
    <name type="scientific">Arabidopsis suecica</name>
    <name type="common">Swedish thale-cress</name>
    <name type="synonym">Cardaminopsis suecica</name>
    <dbReference type="NCBI Taxonomy" id="45249"/>
    <lineage>
        <taxon>Eukaryota</taxon>
        <taxon>Viridiplantae</taxon>
        <taxon>Streptophyta</taxon>
        <taxon>Embryophyta</taxon>
        <taxon>Tracheophyta</taxon>
        <taxon>Spermatophyta</taxon>
        <taxon>Magnoliopsida</taxon>
        <taxon>eudicotyledons</taxon>
        <taxon>Gunneridae</taxon>
        <taxon>Pentapetalae</taxon>
        <taxon>rosids</taxon>
        <taxon>malvids</taxon>
        <taxon>Brassicales</taxon>
        <taxon>Brassicaceae</taxon>
        <taxon>Camelineae</taxon>
        <taxon>Arabidopsis</taxon>
    </lineage>
</organism>
<reference evidence="2 3" key="1">
    <citation type="submission" date="2020-12" db="EMBL/GenBank/DDBJ databases">
        <title>Concerted genomic and epigenomic changes stabilize Arabidopsis allopolyploids.</title>
        <authorList>
            <person name="Chen Z."/>
        </authorList>
    </citation>
    <scope>NUCLEOTIDE SEQUENCE [LARGE SCALE GENOMIC DNA]</scope>
    <source>
        <strain evidence="2">As9502</strain>
        <tissue evidence="2">Leaf</tissue>
    </source>
</reference>
<evidence type="ECO:0000313" key="3">
    <source>
        <dbReference type="Proteomes" id="UP000694251"/>
    </source>
</evidence>
<evidence type="ECO:0000313" key="2">
    <source>
        <dbReference type="EMBL" id="KAG7547630.1"/>
    </source>
</evidence>
<dbReference type="AlphaFoldDB" id="A0A8T1YNG2"/>
<proteinExistence type="predicted"/>
<dbReference type="Proteomes" id="UP000694251">
    <property type="component" value="Chromosome 12"/>
</dbReference>
<gene>
    <name evidence="2" type="ORF">ISN44_As12g028500</name>
</gene>
<keyword evidence="3" id="KW-1185">Reference proteome</keyword>
<evidence type="ECO:0000256" key="1">
    <source>
        <dbReference type="SAM" id="MobiDB-lite"/>
    </source>
</evidence>
<dbReference type="EMBL" id="JAEFBJ010000012">
    <property type="protein sequence ID" value="KAG7547630.1"/>
    <property type="molecule type" value="Genomic_DNA"/>
</dbReference>